<evidence type="ECO:0000256" key="1">
    <source>
        <dbReference type="SAM" id="MobiDB-lite"/>
    </source>
</evidence>
<dbReference type="PIRSF" id="PIRSF017393">
    <property type="entry name" value="MTase_SAV2177"/>
    <property type="match status" value="1"/>
</dbReference>
<feature type="region of interest" description="Disordered" evidence="1">
    <location>
        <begin position="1"/>
        <end position="22"/>
    </location>
</feature>
<keyword evidence="5" id="KW-1185">Reference proteome</keyword>
<evidence type="ECO:0000313" key="5">
    <source>
        <dbReference type="Proteomes" id="UP001592582"/>
    </source>
</evidence>
<dbReference type="Proteomes" id="UP001592582">
    <property type="component" value="Unassembled WGS sequence"/>
</dbReference>
<dbReference type="GO" id="GO:0008168">
    <property type="term" value="F:methyltransferase activity"/>
    <property type="evidence" value="ECO:0007669"/>
    <property type="project" value="UniProtKB-KW"/>
</dbReference>
<proteinExistence type="predicted"/>
<dbReference type="Gene3D" id="3.40.50.150">
    <property type="entry name" value="Vaccinia Virus protein VP39"/>
    <property type="match status" value="1"/>
</dbReference>
<keyword evidence="2" id="KW-0489">Methyltransferase</keyword>
<accession>A0ABV6V795</accession>
<dbReference type="Pfam" id="PF04672">
    <property type="entry name" value="Methyltransf_19"/>
    <property type="match status" value="1"/>
</dbReference>
<dbReference type="InterPro" id="IPR006764">
    <property type="entry name" value="SAM_dep_MeTrfase_SAV2177_type"/>
</dbReference>
<dbReference type="Proteomes" id="UP001592530">
    <property type="component" value="Unassembled WGS sequence"/>
</dbReference>
<dbReference type="SUPFAM" id="SSF53335">
    <property type="entry name" value="S-adenosyl-L-methionine-dependent methyltransferases"/>
    <property type="match status" value="1"/>
</dbReference>
<dbReference type="EMBL" id="JBHEZX010000004">
    <property type="protein sequence ID" value="MFC1409584.1"/>
    <property type="molecule type" value="Genomic_DNA"/>
</dbReference>
<evidence type="ECO:0000313" key="2">
    <source>
        <dbReference type="EMBL" id="MFC1409584.1"/>
    </source>
</evidence>
<reference evidence="4 5" key="1">
    <citation type="submission" date="2024-09" db="EMBL/GenBank/DDBJ databases">
        <authorList>
            <person name="Lee S.D."/>
        </authorList>
    </citation>
    <scope>NUCLEOTIDE SEQUENCE [LARGE SCALE GENOMIC DNA]</scope>
    <source>
        <strain evidence="2 5">N1-1</strain>
        <strain evidence="3 4">N1-3</strain>
    </source>
</reference>
<sequence length="284" mass="30889">MTSDNWDWAAPDGSTPASLDLRTDVPHPARMYDYYLGGKDNFPADRAAAAQVVQLLPSAPAGSRANRRFLGRAVRYAAELGIRQFLDIGTGIPASNNTHEVAQAANPDSRVVYVDNDPIVLTHARALLRGTPEGRTAYIDADFRNPDSILNAPQTKELLDFTQPIALLVVALLHFITDAENPGGLLARYQEALPPGSLLILTHGTGELMAPEIAANISETYARSGLNIVSRTHAELLGFFEGMDLVEPGVVPVHEWRPDPDNEDDRLMTREEVAGYAGVARKRS</sequence>
<evidence type="ECO:0000313" key="4">
    <source>
        <dbReference type="Proteomes" id="UP001592530"/>
    </source>
</evidence>
<evidence type="ECO:0000313" key="3">
    <source>
        <dbReference type="EMBL" id="MFC1429262.1"/>
    </source>
</evidence>
<organism evidence="2 5">
    <name type="scientific">Streptacidiphilus alkalitolerans</name>
    <dbReference type="NCBI Taxonomy" id="3342712"/>
    <lineage>
        <taxon>Bacteria</taxon>
        <taxon>Bacillati</taxon>
        <taxon>Actinomycetota</taxon>
        <taxon>Actinomycetes</taxon>
        <taxon>Kitasatosporales</taxon>
        <taxon>Streptomycetaceae</taxon>
        <taxon>Streptacidiphilus</taxon>
    </lineage>
</organism>
<protein>
    <submittedName>
        <fullName evidence="2">SAM-dependent methyltransferase</fullName>
    </submittedName>
</protein>
<keyword evidence="2" id="KW-0808">Transferase</keyword>
<comment type="caution">
    <text evidence="2">The sequence shown here is derived from an EMBL/GenBank/DDBJ whole genome shotgun (WGS) entry which is preliminary data.</text>
</comment>
<dbReference type="RefSeq" id="WP_380505622.1">
    <property type="nucleotide sequence ID" value="NZ_JBHEZX010000004.1"/>
</dbReference>
<dbReference type="EMBL" id="JBHEZY010000001">
    <property type="protein sequence ID" value="MFC1429262.1"/>
    <property type="molecule type" value="Genomic_DNA"/>
</dbReference>
<dbReference type="GO" id="GO:0032259">
    <property type="term" value="P:methylation"/>
    <property type="evidence" value="ECO:0007669"/>
    <property type="project" value="UniProtKB-KW"/>
</dbReference>
<gene>
    <name evidence="3" type="ORF">ACEZDB_01115</name>
    <name evidence="2" type="ORF">ACEZDG_09830</name>
</gene>
<name>A0ABV6V795_9ACTN</name>
<dbReference type="InterPro" id="IPR029063">
    <property type="entry name" value="SAM-dependent_MTases_sf"/>
</dbReference>